<accession>A0AAN4YCG6</accession>
<protein>
    <submittedName>
        <fullName evidence="1">Unnamed protein product</fullName>
    </submittedName>
</protein>
<organism evidence="1 2">
    <name type="scientific">Aspergillus oryzae</name>
    <name type="common">Yellow koji mold</name>
    <dbReference type="NCBI Taxonomy" id="5062"/>
    <lineage>
        <taxon>Eukaryota</taxon>
        <taxon>Fungi</taxon>
        <taxon>Dikarya</taxon>
        <taxon>Ascomycota</taxon>
        <taxon>Pezizomycotina</taxon>
        <taxon>Eurotiomycetes</taxon>
        <taxon>Eurotiomycetidae</taxon>
        <taxon>Eurotiales</taxon>
        <taxon>Aspergillaceae</taxon>
        <taxon>Aspergillus</taxon>
        <taxon>Aspergillus subgen. Circumdati</taxon>
    </lineage>
</organism>
<dbReference type="EMBL" id="BSYA01000010">
    <property type="protein sequence ID" value="GMG24296.1"/>
    <property type="molecule type" value="Genomic_DNA"/>
</dbReference>
<dbReference type="AlphaFoldDB" id="A0AAN4YCG6"/>
<gene>
    <name evidence="1" type="ORF">Aory04_000157000</name>
</gene>
<proteinExistence type="predicted"/>
<dbReference type="Proteomes" id="UP001165205">
    <property type="component" value="Unassembled WGS sequence"/>
</dbReference>
<name>A0AAN4YCG6_ASPOZ</name>
<reference evidence="1" key="1">
    <citation type="submission" date="2023-04" db="EMBL/GenBank/DDBJ databases">
        <title>Aspergillus oryzae NBRC 4228.</title>
        <authorList>
            <person name="Ichikawa N."/>
            <person name="Sato H."/>
            <person name="Tonouchi N."/>
        </authorList>
    </citation>
    <scope>NUCLEOTIDE SEQUENCE</scope>
    <source>
        <strain evidence="1">NBRC 4228</strain>
    </source>
</reference>
<evidence type="ECO:0000313" key="1">
    <source>
        <dbReference type="EMBL" id="GMG24296.1"/>
    </source>
</evidence>
<comment type="caution">
    <text evidence="1">The sequence shown here is derived from an EMBL/GenBank/DDBJ whole genome shotgun (WGS) entry which is preliminary data.</text>
</comment>
<sequence length="165" mass="17862">MGPGGNRARQSPFLIYGQPMLVGFDHLAILLTKILDIFITSELHRNVRNATLKTTTGNMSLVHHDTICRSRRKESQAVGHLGRGRVVVEGDVGQEIAEDGEQQGDVPKPVSGFVFSQPCLANVVRWGVASGVWISQIAPNGYHVPLAEAAHNHKGNLPSKPSKSI</sequence>
<evidence type="ECO:0000313" key="2">
    <source>
        <dbReference type="Proteomes" id="UP001165205"/>
    </source>
</evidence>